<evidence type="ECO:0008006" key="4">
    <source>
        <dbReference type="Google" id="ProtNLM"/>
    </source>
</evidence>
<keyword evidence="1" id="KW-1133">Transmembrane helix</keyword>
<organism evidence="2 3">
    <name type="scientific">Fusobacterium mortiferum ATCC 9817</name>
    <dbReference type="NCBI Taxonomy" id="469616"/>
    <lineage>
        <taxon>Bacteria</taxon>
        <taxon>Fusobacteriati</taxon>
        <taxon>Fusobacteriota</taxon>
        <taxon>Fusobacteriia</taxon>
        <taxon>Fusobacteriales</taxon>
        <taxon>Fusobacteriaceae</taxon>
        <taxon>Fusobacterium</taxon>
    </lineage>
</organism>
<sequence length="428" mass="44513">MNYIVAILLGALASFLANRGVAVFNDGLRPIVPEFLEGRMDRKSLAATSFALSFGLVVGFGIPFSLTTPIILVHSILLATDIIGTSFSADKKGAILSTVVGGIYGLLITLGLKIIVELFAKLPVNFLPALGKVGAPIIVAFAAFPALVVAYQYGFKKGATTFIVTILIRQLFQVYGKISFGGSTIALNPDGMALLVGMIIMVTFAMREKSTTTGVGSNEMLLNIFAARVERIKKNMIPLGLMRGVISAAISLNLIAGDPISLNLLAEGKISEAGLAALARAIGFVPLVATTAIATGVYAPAGMTFVFVIGIFLRNPIIAFVGGVLAIIVEICALGAIAKFLDKFPGVKACGDQIRTAMSKVLEISLIVGGMIAADAMAPGLGYLFVAGVYVLNKTAKKPLVDMAVGPVSAIALGIILNIFSLIGLYAG</sequence>
<protein>
    <recommendedName>
        <fullName evidence="4">Transport system permease protein</fullName>
    </recommendedName>
</protein>
<feature type="transmembrane region" description="Helical" evidence="1">
    <location>
        <begin position="404"/>
        <end position="427"/>
    </location>
</feature>
<keyword evidence="3" id="KW-1185">Reference proteome</keyword>
<name>A0ABM6TT32_FUSMR</name>
<evidence type="ECO:0000256" key="1">
    <source>
        <dbReference type="SAM" id="Phobius"/>
    </source>
</evidence>
<dbReference type="Pfam" id="PF10797">
    <property type="entry name" value="YhfT"/>
    <property type="match status" value="1"/>
</dbReference>
<evidence type="ECO:0000313" key="3">
    <source>
        <dbReference type="Proteomes" id="UP000240258"/>
    </source>
</evidence>
<feature type="transmembrane region" description="Helical" evidence="1">
    <location>
        <begin position="186"/>
        <end position="206"/>
    </location>
</feature>
<feature type="transmembrane region" description="Helical" evidence="1">
    <location>
        <begin position="46"/>
        <end position="73"/>
    </location>
</feature>
<reference evidence="3" key="1">
    <citation type="journal article" date="2018" name="MSphere">
        <title>Fusobacterium Genomics Using MinION and Illumina Sequencing Enables Genome Completion and Correction.</title>
        <authorList>
            <person name="Todd S.M."/>
            <person name="Settlage R.E."/>
            <person name="Lahmers K.K."/>
            <person name="Slade D.J."/>
        </authorList>
    </citation>
    <scope>NUCLEOTIDE SEQUENCE [LARGE SCALE GENOMIC DNA]</scope>
    <source>
        <strain evidence="3">ATCC 9817</strain>
    </source>
</reference>
<keyword evidence="1" id="KW-0472">Membrane</keyword>
<dbReference type="EMBL" id="CP028102">
    <property type="protein sequence ID" value="AVQ17825.1"/>
    <property type="molecule type" value="Genomic_DNA"/>
</dbReference>
<evidence type="ECO:0000313" key="2">
    <source>
        <dbReference type="EMBL" id="AVQ17825.1"/>
    </source>
</evidence>
<keyword evidence="1" id="KW-0812">Transmembrane</keyword>
<feature type="transmembrane region" description="Helical" evidence="1">
    <location>
        <begin position="364"/>
        <end position="392"/>
    </location>
</feature>
<feature type="transmembrane region" description="Helical" evidence="1">
    <location>
        <begin position="277"/>
        <end position="310"/>
    </location>
</feature>
<dbReference type="GeneID" id="62762119"/>
<dbReference type="RefSeq" id="WP_005882939.1">
    <property type="nucleotide sequence ID" value="NZ_CP028102.1"/>
</dbReference>
<dbReference type="Proteomes" id="UP000240258">
    <property type="component" value="Chromosome"/>
</dbReference>
<feature type="transmembrane region" description="Helical" evidence="1">
    <location>
        <begin position="94"/>
        <end position="115"/>
    </location>
</feature>
<feature type="transmembrane region" description="Helical" evidence="1">
    <location>
        <begin position="317"/>
        <end position="338"/>
    </location>
</feature>
<proteinExistence type="predicted"/>
<gene>
    <name evidence="2" type="ORF">C4N19_01235</name>
</gene>
<feature type="transmembrane region" description="Helical" evidence="1">
    <location>
        <begin position="135"/>
        <end position="154"/>
    </location>
</feature>
<dbReference type="InterPro" id="IPR019733">
    <property type="entry name" value="Uncharacterised_YhfT"/>
</dbReference>
<accession>A0ABM6TT32</accession>